<organism evidence="2">
    <name type="scientific">Scrofimicrobium appendicitidis</name>
    <dbReference type="NCBI Taxonomy" id="3079930"/>
    <lineage>
        <taxon>Bacteria</taxon>
        <taxon>Bacillati</taxon>
        <taxon>Actinomycetota</taxon>
        <taxon>Actinomycetes</taxon>
        <taxon>Actinomycetales</taxon>
        <taxon>Actinomycetaceae</taxon>
        <taxon>Scrofimicrobium</taxon>
    </lineage>
</organism>
<sequence>MATDRAAKLVAGLRRAHLHLAVAESLTGGQLCATIVEVPGASDVLRGGVCTYAPDTKVEILGVSAELIAERGTVNQEVAQQLAAGARRLFGSEVALATTGVAGPGPAEGHPAGTVYVAIDAPGHQTWTAHQFAGDRQQVRNQSVEAALRLLEDYLAKHYNADDE</sequence>
<proteinExistence type="predicted"/>
<dbReference type="AlphaFoldDB" id="A0AAU7V556"/>
<evidence type="ECO:0000313" key="2">
    <source>
        <dbReference type="EMBL" id="XBW07384.1"/>
    </source>
</evidence>
<dbReference type="KEGG" id="sapp:SAC06_06960"/>
<dbReference type="SUPFAM" id="SSF142433">
    <property type="entry name" value="CinA-like"/>
    <property type="match status" value="1"/>
</dbReference>
<reference evidence="2" key="1">
    <citation type="submission" date="2023-11" db="EMBL/GenBank/DDBJ databases">
        <title>Scrofimicrobium hongkongense sp. nov., isolated from a patient with peritonitis.</title>
        <authorList>
            <person name="Lao H.Y."/>
            <person name="Wong A.Y.P."/>
            <person name="Ng T.L."/>
            <person name="Wong R.Y.L."/>
            <person name="Yau M.C.Y."/>
            <person name="Lam J.Y.W."/>
            <person name="Siu G.K.H."/>
        </authorList>
    </citation>
    <scope>NUCLEOTIDE SEQUENCE</scope>
    <source>
        <strain evidence="2">R131</strain>
    </source>
</reference>
<feature type="domain" description="CinA C-terminal" evidence="1">
    <location>
        <begin position="5"/>
        <end position="155"/>
    </location>
</feature>
<dbReference type="InterPro" id="IPR036653">
    <property type="entry name" value="CinA-like_C"/>
</dbReference>
<dbReference type="RefSeq" id="WP_350257590.1">
    <property type="nucleotide sequence ID" value="NZ_CP138335.1"/>
</dbReference>
<dbReference type="InterPro" id="IPR008136">
    <property type="entry name" value="CinA_C"/>
</dbReference>
<protein>
    <submittedName>
        <fullName evidence="2">CinA family protein</fullName>
    </submittedName>
</protein>
<dbReference type="Pfam" id="PF02464">
    <property type="entry name" value="CinA"/>
    <property type="match status" value="1"/>
</dbReference>
<name>A0AAU7V556_9ACTO</name>
<dbReference type="NCBIfam" id="TIGR00199">
    <property type="entry name" value="PncC_domain"/>
    <property type="match status" value="1"/>
</dbReference>
<evidence type="ECO:0000259" key="1">
    <source>
        <dbReference type="Pfam" id="PF02464"/>
    </source>
</evidence>
<accession>A0AAU7V556</accession>
<dbReference type="Gene3D" id="3.90.950.20">
    <property type="entry name" value="CinA-like"/>
    <property type="match status" value="1"/>
</dbReference>
<gene>
    <name evidence="2" type="ORF">SAC06_06960</name>
</gene>
<dbReference type="EMBL" id="CP138335">
    <property type="protein sequence ID" value="XBW07384.1"/>
    <property type="molecule type" value="Genomic_DNA"/>
</dbReference>